<dbReference type="SUPFAM" id="SSF56801">
    <property type="entry name" value="Acetyl-CoA synthetase-like"/>
    <property type="match status" value="1"/>
</dbReference>
<dbReference type="Pfam" id="PF13193">
    <property type="entry name" value="AMP-binding_C"/>
    <property type="match status" value="1"/>
</dbReference>
<dbReference type="NCBIfam" id="NF005801">
    <property type="entry name" value="PRK07656.1"/>
    <property type="match status" value="1"/>
</dbReference>
<dbReference type="InterPro" id="IPR020845">
    <property type="entry name" value="AMP-binding_CS"/>
</dbReference>
<reference evidence="5 6" key="1">
    <citation type="submission" date="2016-10" db="EMBL/GenBank/DDBJ databases">
        <authorList>
            <person name="de Groot N.N."/>
        </authorList>
    </citation>
    <scope>NUCLEOTIDE SEQUENCE [LARGE SCALE GENOMIC DNA]</scope>
    <source>
        <strain evidence="5 6">CGMCC 1.11147</strain>
    </source>
</reference>
<dbReference type="PANTHER" id="PTHR24096">
    <property type="entry name" value="LONG-CHAIN-FATTY-ACID--COA LIGASE"/>
    <property type="match status" value="1"/>
</dbReference>
<evidence type="ECO:0000313" key="6">
    <source>
        <dbReference type="Proteomes" id="UP000199004"/>
    </source>
</evidence>
<protein>
    <submittedName>
        <fullName evidence="5">Acyl-CoA synthetase (AMP-forming)/AMP-acid ligase II</fullName>
    </submittedName>
</protein>
<evidence type="ECO:0000256" key="1">
    <source>
        <dbReference type="ARBA" id="ARBA00006432"/>
    </source>
</evidence>
<dbReference type="InterPro" id="IPR045851">
    <property type="entry name" value="AMP-bd_C_sf"/>
</dbReference>
<dbReference type="InterPro" id="IPR042099">
    <property type="entry name" value="ANL_N_sf"/>
</dbReference>
<dbReference type="STRING" id="1005944.SAMN05192576_1080"/>
<dbReference type="GO" id="GO:0016405">
    <property type="term" value="F:CoA-ligase activity"/>
    <property type="evidence" value="ECO:0007669"/>
    <property type="project" value="TreeGrafter"/>
</dbReference>
<dbReference type="EMBL" id="FNIC01000001">
    <property type="protein sequence ID" value="SDM84746.1"/>
    <property type="molecule type" value="Genomic_DNA"/>
</dbReference>
<feature type="domain" description="AMP-binding enzyme C-terminal" evidence="4">
    <location>
        <begin position="420"/>
        <end position="498"/>
    </location>
</feature>
<dbReference type="Gene3D" id="3.40.50.12780">
    <property type="entry name" value="N-terminal domain of ligase-like"/>
    <property type="match status" value="1"/>
</dbReference>
<feature type="domain" description="AMP-dependent synthetase/ligase" evidence="3">
    <location>
        <begin position="10"/>
        <end position="369"/>
    </location>
</feature>
<dbReference type="RefSeq" id="WP_091022520.1">
    <property type="nucleotide sequence ID" value="NZ_BKAE01000002.1"/>
</dbReference>
<dbReference type="InterPro" id="IPR025110">
    <property type="entry name" value="AMP-bd_C"/>
</dbReference>
<evidence type="ECO:0000256" key="2">
    <source>
        <dbReference type="ARBA" id="ARBA00022598"/>
    </source>
</evidence>
<sequence>MTDTIPRLLRDAADRFGGAPAYVEGDRVLPFTQLHDLVRATAAGYRARGLEPGGRVVVWAPNSINWVVAALAVSYAGGTLVPVNSRYTGHEVADVVDRTGATLVLVADGFLGRTQVADLRAASDLARVADIIEITDLDAVAVPAGDLGVIDGVADAVSPDDVADILFTSGTTGRSKGAMSAHRQTIGVAMAWAELGGVRSEDRYLVVNPFFHSFGYKIGIVVGLLTGATLYPVATFDLDETMALIETAQISLLPGAPTIYQSLLNAPGRTDRDLSSLRLAVTGAAVVPVVLIERMRAPAPEGLGIDQVVTAFGMTEAVVATMCREDDSAETVATTCGRAIPGMEARIDAPDGEAGELLLRGDYVMLGYLDDPAATAEAIDADGWLHTGDVGTLDEAGNLRITDRLKDMYISGGFNVYPAEVEQALARLDGVADVAVVGVPDERMGEVGKAYVVRTDPGPTTGLTAEAVVAFCKERLANFKVPRHVEFVDGLPRNLSGKVLKTQLRSS</sequence>
<dbReference type="Pfam" id="PF00501">
    <property type="entry name" value="AMP-binding"/>
    <property type="match status" value="1"/>
</dbReference>
<keyword evidence="6" id="KW-1185">Reference proteome</keyword>
<dbReference type="Proteomes" id="UP000199004">
    <property type="component" value="Unassembled WGS sequence"/>
</dbReference>
<dbReference type="OrthoDB" id="9803968at2"/>
<dbReference type="PANTHER" id="PTHR24096:SF267">
    <property type="entry name" value="MALONATE--COA LIGASE ACSF3, MITOCHONDRIAL"/>
    <property type="match status" value="1"/>
</dbReference>
<comment type="similarity">
    <text evidence="1">Belongs to the ATP-dependent AMP-binding enzyme family.</text>
</comment>
<evidence type="ECO:0000313" key="5">
    <source>
        <dbReference type="EMBL" id="SDM84746.1"/>
    </source>
</evidence>
<gene>
    <name evidence="5" type="ORF">SAMN05192576_1080</name>
</gene>
<dbReference type="PROSITE" id="PS00455">
    <property type="entry name" value="AMP_BINDING"/>
    <property type="match status" value="1"/>
</dbReference>
<evidence type="ECO:0000259" key="3">
    <source>
        <dbReference type="Pfam" id="PF00501"/>
    </source>
</evidence>
<name>A0A1G9WKQ8_9ACTN</name>
<proteinExistence type="inferred from homology"/>
<evidence type="ECO:0000259" key="4">
    <source>
        <dbReference type="Pfam" id="PF13193"/>
    </source>
</evidence>
<accession>A0A1G9WKQ8</accession>
<dbReference type="AlphaFoldDB" id="A0A1G9WKQ8"/>
<dbReference type="Gene3D" id="3.30.300.30">
    <property type="match status" value="1"/>
</dbReference>
<keyword evidence="2 5" id="KW-0436">Ligase</keyword>
<dbReference type="InterPro" id="IPR000873">
    <property type="entry name" value="AMP-dep_synth/lig_dom"/>
</dbReference>
<dbReference type="FunFam" id="3.30.300.30:FF:000008">
    <property type="entry name" value="2,3-dihydroxybenzoate-AMP ligase"/>
    <property type="match status" value="1"/>
</dbReference>
<organism evidence="5 6">
    <name type="scientific">Nocardioides szechwanensis</name>
    <dbReference type="NCBI Taxonomy" id="1005944"/>
    <lineage>
        <taxon>Bacteria</taxon>
        <taxon>Bacillati</taxon>
        <taxon>Actinomycetota</taxon>
        <taxon>Actinomycetes</taxon>
        <taxon>Propionibacteriales</taxon>
        <taxon>Nocardioidaceae</taxon>
        <taxon>Nocardioides</taxon>
    </lineage>
</organism>